<keyword evidence="5" id="KW-1185">Reference proteome</keyword>
<feature type="region of interest" description="Disordered" evidence="3">
    <location>
        <begin position="19"/>
        <end position="40"/>
    </location>
</feature>
<dbReference type="InterPro" id="IPR018511">
    <property type="entry name" value="Hemolysin-typ_Ca-bd_CS"/>
</dbReference>
<dbReference type="Pfam" id="PF00353">
    <property type="entry name" value="HemolysinCabind"/>
    <property type="match status" value="2"/>
</dbReference>
<dbReference type="PANTHER" id="PTHR38340:SF1">
    <property type="entry name" value="S-LAYER PROTEIN"/>
    <property type="match status" value="1"/>
</dbReference>
<name>A0ABR8DRS9_9NOSO</name>
<dbReference type="InterPro" id="IPR001343">
    <property type="entry name" value="Hemolysn_Ca-bd"/>
</dbReference>
<gene>
    <name evidence="4" type="ORF">H6G97_22340</name>
</gene>
<reference evidence="4 5" key="1">
    <citation type="journal article" date="2020" name="ISME J.">
        <title>Comparative genomics reveals insights into cyanobacterial evolution and habitat adaptation.</title>
        <authorList>
            <person name="Chen M.Y."/>
            <person name="Teng W.K."/>
            <person name="Zhao L."/>
            <person name="Hu C.X."/>
            <person name="Zhou Y.K."/>
            <person name="Han B.P."/>
            <person name="Song L.R."/>
            <person name="Shu W.S."/>
        </authorList>
    </citation>
    <scope>NUCLEOTIDE SEQUENCE [LARGE SCALE GENOMIC DNA]</scope>
    <source>
        <strain evidence="4 5">FACHB-838</strain>
    </source>
</reference>
<dbReference type="InterPro" id="IPR011049">
    <property type="entry name" value="Serralysin-like_metalloprot_C"/>
</dbReference>
<dbReference type="Proteomes" id="UP000623440">
    <property type="component" value="Unassembled WGS sequence"/>
</dbReference>
<dbReference type="EMBL" id="JACJSI010000051">
    <property type="protein sequence ID" value="MBD2532172.1"/>
    <property type="molecule type" value="Genomic_DNA"/>
</dbReference>
<evidence type="ECO:0000256" key="3">
    <source>
        <dbReference type="SAM" id="MobiDB-lite"/>
    </source>
</evidence>
<dbReference type="SUPFAM" id="SSF51120">
    <property type="entry name" value="beta-Roll"/>
    <property type="match status" value="1"/>
</dbReference>
<dbReference type="PROSITE" id="PS00330">
    <property type="entry name" value="HEMOLYSIN_CALCIUM"/>
    <property type="match status" value="3"/>
</dbReference>
<proteinExistence type="predicted"/>
<evidence type="ECO:0000313" key="4">
    <source>
        <dbReference type="EMBL" id="MBD2532172.1"/>
    </source>
</evidence>
<organism evidence="4 5">
    <name type="scientific">Nostoc flagelliforme FACHB-838</name>
    <dbReference type="NCBI Taxonomy" id="2692904"/>
    <lineage>
        <taxon>Bacteria</taxon>
        <taxon>Bacillati</taxon>
        <taxon>Cyanobacteriota</taxon>
        <taxon>Cyanophyceae</taxon>
        <taxon>Nostocales</taxon>
        <taxon>Nostocaceae</taxon>
        <taxon>Nostoc</taxon>
    </lineage>
</organism>
<evidence type="ECO:0000256" key="1">
    <source>
        <dbReference type="ARBA" id="ARBA00004613"/>
    </source>
</evidence>
<evidence type="ECO:0008006" key="6">
    <source>
        <dbReference type="Google" id="ProtNLM"/>
    </source>
</evidence>
<dbReference type="PANTHER" id="PTHR38340">
    <property type="entry name" value="S-LAYER PROTEIN"/>
    <property type="match status" value="1"/>
</dbReference>
<keyword evidence="2" id="KW-0964">Secreted</keyword>
<dbReference type="InterPro" id="IPR050557">
    <property type="entry name" value="RTX_toxin/Mannuronan_C5-epim"/>
</dbReference>
<sequence length="415" mass="43637">MAKVSLKLTASDLLKFNGRANLNNKPEPKPDPSPNFATAQGDTIFSNYSQGASEVLTAAQTDTLVKGGVIAAIAEAEASFDSTFSSLFTQAAVIGLEGEFLGTSNSEAKVLASFAVDPNENFSFNFSADLALKAKEIENSDVEYNKAQSTSTFLVLDTTNPNKAKVIDYFGVQGKLISSRQIGNLTFGSSSNVKIDSRNKTSDIDGDNGSDFLNGGAVGTYQRNFNRNTNLTIVEINTSSAELAGDTLIGNLGKDVIYGTIRKDNLTGTNGADKLYASLGNDKLSGKKGNDVLDAGQGNDTLDGGDGNDTLYGGLGNDVLVGGSGNDVLVGGDGKDRFTFQRSDVLLKNDFDVIQDFQVGIDKIVLNGWGTQGSITDTNDGALLTLNSNLLSSSNPQTILFAGLDSSQISLKSIF</sequence>
<comment type="subcellular location">
    <subcellularLocation>
        <location evidence="1">Secreted</location>
    </subcellularLocation>
</comment>
<comment type="caution">
    <text evidence="4">The sequence shown here is derived from an EMBL/GenBank/DDBJ whole genome shotgun (WGS) entry which is preliminary data.</text>
</comment>
<dbReference type="PRINTS" id="PR00313">
    <property type="entry name" value="CABNDNGRPT"/>
</dbReference>
<dbReference type="Gene3D" id="2.150.10.10">
    <property type="entry name" value="Serralysin-like metalloprotease, C-terminal"/>
    <property type="match status" value="2"/>
</dbReference>
<evidence type="ECO:0000256" key="2">
    <source>
        <dbReference type="ARBA" id="ARBA00022525"/>
    </source>
</evidence>
<accession>A0ABR8DRS9</accession>
<protein>
    <recommendedName>
        <fullName evidence="6">Calcium-binding protein</fullName>
    </recommendedName>
</protein>
<dbReference type="RefSeq" id="WP_190942831.1">
    <property type="nucleotide sequence ID" value="NZ_JACJSI010000051.1"/>
</dbReference>
<evidence type="ECO:0000313" key="5">
    <source>
        <dbReference type="Proteomes" id="UP000623440"/>
    </source>
</evidence>